<accession>A0AAV4SE58</accession>
<name>A0AAV4SE58_9ARAC</name>
<proteinExistence type="predicted"/>
<sequence>MENRTNTCENLFYSFILSFSSVHYTILKQLASLRNTDLADTHTSLDCNYASCLLFFGALRTLLPLLRTREGEESVTVQSPVCFNDSVRVRARTDRNLCPRGRDARTCYSW</sequence>
<dbReference type="Proteomes" id="UP001054837">
    <property type="component" value="Unassembled WGS sequence"/>
</dbReference>
<organism evidence="1 2">
    <name type="scientific">Caerostris darwini</name>
    <dbReference type="NCBI Taxonomy" id="1538125"/>
    <lineage>
        <taxon>Eukaryota</taxon>
        <taxon>Metazoa</taxon>
        <taxon>Ecdysozoa</taxon>
        <taxon>Arthropoda</taxon>
        <taxon>Chelicerata</taxon>
        <taxon>Arachnida</taxon>
        <taxon>Araneae</taxon>
        <taxon>Araneomorphae</taxon>
        <taxon>Entelegynae</taxon>
        <taxon>Araneoidea</taxon>
        <taxon>Araneidae</taxon>
        <taxon>Caerostris</taxon>
    </lineage>
</organism>
<protein>
    <submittedName>
        <fullName evidence="1">Uncharacterized protein</fullName>
    </submittedName>
</protein>
<keyword evidence="2" id="KW-1185">Reference proteome</keyword>
<evidence type="ECO:0000313" key="1">
    <source>
        <dbReference type="EMBL" id="GIY30725.1"/>
    </source>
</evidence>
<reference evidence="1 2" key="1">
    <citation type="submission" date="2021-06" db="EMBL/GenBank/DDBJ databases">
        <title>Caerostris darwini draft genome.</title>
        <authorList>
            <person name="Kono N."/>
            <person name="Arakawa K."/>
        </authorList>
    </citation>
    <scope>NUCLEOTIDE SEQUENCE [LARGE SCALE GENOMIC DNA]</scope>
</reference>
<comment type="caution">
    <text evidence="1">The sequence shown here is derived from an EMBL/GenBank/DDBJ whole genome shotgun (WGS) entry which is preliminary data.</text>
</comment>
<dbReference type="EMBL" id="BPLQ01007536">
    <property type="protein sequence ID" value="GIY30725.1"/>
    <property type="molecule type" value="Genomic_DNA"/>
</dbReference>
<evidence type="ECO:0000313" key="2">
    <source>
        <dbReference type="Proteomes" id="UP001054837"/>
    </source>
</evidence>
<gene>
    <name evidence="1" type="ORF">CDAR_499481</name>
</gene>
<dbReference type="AlphaFoldDB" id="A0AAV4SE58"/>